<name>A0A380K4H6_9STRE</name>
<evidence type="ECO:0000259" key="1">
    <source>
        <dbReference type="PROSITE" id="PS50943"/>
    </source>
</evidence>
<dbReference type="SUPFAM" id="SSF47413">
    <property type="entry name" value="lambda repressor-like DNA-binding domains"/>
    <property type="match status" value="1"/>
</dbReference>
<evidence type="ECO:0000313" key="2">
    <source>
        <dbReference type="EMBL" id="SUN58957.1"/>
    </source>
</evidence>
<gene>
    <name evidence="2" type="ORF">NCTC13767_00916</name>
</gene>
<dbReference type="CDD" id="cd00093">
    <property type="entry name" value="HTH_XRE"/>
    <property type="match status" value="1"/>
</dbReference>
<dbReference type="GO" id="GO:0003677">
    <property type="term" value="F:DNA binding"/>
    <property type="evidence" value="ECO:0007669"/>
    <property type="project" value="InterPro"/>
</dbReference>
<protein>
    <submittedName>
        <fullName evidence="2">Phage-associated protein</fullName>
    </submittedName>
</protein>
<dbReference type="Proteomes" id="UP000254510">
    <property type="component" value="Unassembled WGS sequence"/>
</dbReference>
<proteinExistence type="predicted"/>
<feature type="domain" description="HTH cro/C1-type" evidence="1">
    <location>
        <begin position="10"/>
        <end position="71"/>
    </location>
</feature>
<sequence length="221" mass="25723">MVIEKNKNRIKELRKKKKDSLLTLSGILKTKYNINVTDGQLSQYENRKREPRDNKVWEALADYFNVPIAYLMGFSDSPDGNDKLTGFDSVEEYEKARKIHLDKYLNEPNSRQIGIAHGADGKEKLIPNIGTKKEPFFVVDYSQVPDLIYKEEIKENHLPIYKRYLELNSEYKELLFLNTLNSIDESKIDNLEKVGKVLSGMEESDKLNREAFIEELKSKKD</sequence>
<organism evidence="2 3">
    <name type="scientific">Streptococcus gallolyticus</name>
    <dbReference type="NCBI Taxonomy" id="315405"/>
    <lineage>
        <taxon>Bacteria</taxon>
        <taxon>Bacillati</taxon>
        <taxon>Bacillota</taxon>
        <taxon>Bacilli</taxon>
        <taxon>Lactobacillales</taxon>
        <taxon>Streptococcaceae</taxon>
        <taxon>Streptococcus</taxon>
    </lineage>
</organism>
<dbReference type="InterPro" id="IPR001387">
    <property type="entry name" value="Cro/C1-type_HTH"/>
</dbReference>
<dbReference type="Gene3D" id="1.10.260.40">
    <property type="entry name" value="lambda repressor-like DNA-binding domains"/>
    <property type="match status" value="1"/>
</dbReference>
<reference evidence="2 3" key="1">
    <citation type="submission" date="2018-06" db="EMBL/GenBank/DDBJ databases">
        <authorList>
            <consortium name="Pathogen Informatics"/>
            <person name="Doyle S."/>
        </authorList>
    </citation>
    <scope>NUCLEOTIDE SEQUENCE [LARGE SCALE GENOMIC DNA]</scope>
    <source>
        <strain evidence="2 3">NCTC13767</strain>
    </source>
</reference>
<dbReference type="PROSITE" id="PS50943">
    <property type="entry name" value="HTH_CROC1"/>
    <property type="match status" value="1"/>
</dbReference>
<dbReference type="SMART" id="SM00530">
    <property type="entry name" value="HTH_XRE"/>
    <property type="match status" value="1"/>
</dbReference>
<dbReference type="InterPro" id="IPR010982">
    <property type="entry name" value="Lambda_DNA-bd_dom_sf"/>
</dbReference>
<evidence type="ECO:0000313" key="3">
    <source>
        <dbReference type="Proteomes" id="UP000254510"/>
    </source>
</evidence>
<dbReference type="AlphaFoldDB" id="A0A380K4H6"/>
<dbReference type="EMBL" id="UHFM01000006">
    <property type="protein sequence ID" value="SUN58957.1"/>
    <property type="molecule type" value="Genomic_DNA"/>
</dbReference>
<accession>A0A380K4H6</accession>